<accession>A0A0A9ELK4</accession>
<evidence type="ECO:0000313" key="1">
    <source>
        <dbReference type="EMBL" id="JAD96932.1"/>
    </source>
</evidence>
<name>A0A0A9ELK4_ARUDO</name>
<sequence length="20" mass="2359">MISYTYCQEYLQTVPSVYLG</sequence>
<proteinExistence type="predicted"/>
<organism evidence="1">
    <name type="scientific">Arundo donax</name>
    <name type="common">Giant reed</name>
    <name type="synonym">Donax arundinaceus</name>
    <dbReference type="NCBI Taxonomy" id="35708"/>
    <lineage>
        <taxon>Eukaryota</taxon>
        <taxon>Viridiplantae</taxon>
        <taxon>Streptophyta</taxon>
        <taxon>Embryophyta</taxon>
        <taxon>Tracheophyta</taxon>
        <taxon>Spermatophyta</taxon>
        <taxon>Magnoliopsida</taxon>
        <taxon>Liliopsida</taxon>
        <taxon>Poales</taxon>
        <taxon>Poaceae</taxon>
        <taxon>PACMAD clade</taxon>
        <taxon>Arundinoideae</taxon>
        <taxon>Arundineae</taxon>
        <taxon>Arundo</taxon>
    </lineage>
</organism>
<dbReference type="EMBL" id="GBRH01200963">
    <property type="protein sequence ID" value="JAD96932.1"/>
    <property type="molecule type" value="Transcribed_RNA"/>
</dbReference>
<dbReference type="AlphaFoldDB" id="A0A0A9ELK4"/>
<protein>
    <submittedName>
        <fullName evidence="1">Uncharacterized protein</fullName>
    </submittedName>
</protein>
<reference evidence="1" key="1">
    <citation type="submission" date="2014-09" db="EMBL/GenBank/DDBJ databases">
        <authorList>
            <person name="Magalhaes I.L.F."/>
            <person name="Oliveira U."/>
            <person name="Santos F.R."/>
            <person name="Vidigal T.H.D.A."/>
            <person name="Brescovit A.D."/>
            <person name="Santos A.J."/>
        </authorList>
    </citation>
    <scope>NUCLEOTIDE SEQUENCE</scope>
    <source>
        <tissue evidence="1">Shoot tissue taken approximately 20 cm above the soil surface</tissue>
    </source>
</reference>
<reference evidence="1" key="2">
    <citation type="journal article" date="2015" name="Data Brief">
        <title>Shoot transcriptome of the giant reed, Arundo donax.</title>
        <authorList>
            <person name="Barrero R.A."/>
            <person name="Guerrero F.D."/>
            <person name="Moolhuijzen P."/>
            <person name="Goolsby J.A."/>
            <person name="Tidwell J."/>
            <person name="Bellgard S.E."/>
            <person name="Bellgard M.I."/>
        </authorList>
    </citation>
    <scope>NUCLEOTIDE SEQUENCE</scope>
    <source>
        <tissue evidence="1">Shoot tissue taken approximately 20 cm above the soil surface</tissue>
    </source>
</reference>